<feature type="domain" description="DUF7962" evidence="2">
    <location>
        <begin position="123"/>
        <end position="214"/>
    </location>
</feature>
<evidence type="ECO:0000259" key="2">
    <source>
        <dbReference type="Pfam" id="PF25907"/>
    </source>
</evidence>
<reference evidence="3" key="1">
    <citation type="journal article" date="2020" name="Stud. Mycol.">
        <title>101 Dothideomycetes genomes: a test case for predicting lifestyles and emergence of pathogens.</title>
        <authorList>
            <person name="Haridas S."/>
            <person name="Albert R."/>
            <person name="Binder M."/>
            <person name="Bloem J."/>
            <person name="Labutti K."/>
            <person name="Salamov A."/>
            <person name="Andreopoulos B."/>
            <person name="Baker S."/>
            <person name="Barry K."/>
            <person name="Bills G."/>
            <person name="Bluhm B."/>
            <person name="Cannon C."/>
            <person name="Castanera R."/>
            <person name="Culley D."/>
            <person name="Daum C."/>
            <person name="Ezra D."/>
            <person name="Gonzalez J."/>
            <person name="Henrissat B."/>
            <person name="Kuo A."/>
            <person name="Liang C."/>
            <person name="Lipzen A."/>
            <person name="Lutzoni F."/>
            <person name="Magnuson J."/>
            <person name="Mondo S."/>
            <person name="Nolan M."/>
            <person name="Ohm R."/>
            <person name="Pangilinan J."/>
            <person name="Park H.-J."/>
            <person name="Ramirez L."/>
            <person name="Alfaro M."/>
            <person name="Sun H."/>
            <person name="Tritt A."/>
            <person name="Yoshinaga Y."/>
            <person name="Zwiers L.-H."/>
            <person name="Turgeon B."/>
            <person name="Goodwin S."/>
            <person name="Spatafora J."/>
            <person name="Crous P."/>
            <person name="Grigoriev I."/>
        </authorList>
    </citation>
    <scope>NUCLEOTIDE SEQUENCE</scope>
    <source>
        <strain evidence="3">CBS 133067</strain>
    </source>
</reference>
<gene>
    <name evidence="3" type="ORF">NA57DRAFT_76542</name>
</gene>
<accession>A0A9P4IEA4</accession>
<dbReference type="Proteomes" id="UP000799772">
    <property type="component" value="Unassembled WGS sequence"/>
</dbReference>
<keyword evidence="4" id="KW-1185">Reference proteome</keyword>
<dbReference type="Pfam" id="PF25907">
    <property type="entry name" value="DUF7962"/>
    <property type="match status" value="1"/>
</dbReference>
<dbReference type="EMBL" id="ML978127">
    <property type="protein sequence ID" value="KAF2097733.1"/>
    <property type="molecule type" value="Genomic_DNA"/>
</dbReference>
<comment type="caution">
    <text evidence="3">The sequence shown here is derived from an EMBL/GenBank/DDBJ whole genome shotgun (WGS) entry which is preliminary data.</text>
</comment>
<dbReference type="Pfam" id="PF13417">
    <property type="entry name" value="GST_N_3"/>
    <property type="match status" value="1"/>
</dbReference>
<evidence type="ECO:0000313" key="3">
    <source>
        <dbReference type="EMBL" id="KAF2097733.1"/>
    </source>
</evidence>
<dbReference type="AlphaFoldDB" id="A0A9P4IEA4"/>
<dbReference type="InterPro" id="IPR036282">
    <property type="entry name" value="Glutathione-S-Trfase_C_sf"/>
</dbReference>
<evidence type="ECO:0000259" key="1">
    <source>
        <dbReference type="Pfam" id="PF13417"/>
    </source>
</evidence>
<organism evidence="3 4">
    <name type="scientific">Rhizodiscina lignyota</name>
    <dbReference type="NCBI Taxonomy" id="1504668"/>
    <lineage>
        <taxon>Eukaryota</taxon>
        <taxon>Fungi</taxon>
        <taxon>Dikarya</taxon>
        <taxon>Ascomycota</taxon>
        <taxon>Pezizomycotina</taxon>
        <taxon>Dothideomycetes</taxon>
        <taxon>Pleosporomycetidae</taxon>
        <taxon>Aulographales</taxon>
        <taxon>Rhizodiscinaceae</taxon>
        <taxon>Rhizodiscina</taxon>
    </lineage>
</organism>
<dbReference type="InterPro" id="IPR058268">
    <property type="entry name" value="DUF7962"/>
</dbReference>
<dbReference type="InterPro" id="IPR036249">
    <property type="entry name" value="Thioredoxin-like_sf"/>
</dbReference>
<proteinExistence type="predicted"/>
<dbReference type="Gene3D" id="3.40.30.110">
    <property type="match status" value="2"/>
</dbReference>
<feature type="domain" description="GST N-terminal" evidence="1">
    <location>
        <begin position="12"/>
        <end position="85"/>
    </location>
</feature>
<dbReference type="InterPro" id="IPR004045">
    <property type="entry name" value="Glutathione_S-Trfase_N"/>
</dbReference>
<evidence type="ECO:0000313" key="4">
    <source>
        <dbReference type="Proteomes" id="UP000799772"/>
    </source>
</evidence>
<sequence>MNGSAPNPPVVLFDYVVSKTASKIRSYLAATSIPYTRVELPISIPREVLISVGITHRRVPILAIGKDVYCDSAHILDALQASYPEHALPTSRADEAYKAWGMLTSQGAVPLTPIGTFPKDIQDDRKKLFPMLGRKDYQALTPSTIAECKAALDVLEKDFLPDDQPFIGGDKLSMADAHVEWAARWPIEYLDHVRAPGFRKTDYPRISAWLDKFPEPKPTSNVVSGEEAIAAITCAECISADYGFDDNDPLQLYKGALVSVESKDDFTGENLQVGRLEGLSRIEVVIELESGIRMHFPRVGYVVKQFE</sequence>
<dbReference type="SUPFAM" id="SSF52833">
    <property type="entry name" value="Thioredoxin-like"/>
    <property type="match status" value="1"/>
</dbReference>
<dbReference type="Gene3D" id="1.20.1050.10">
    <property type="match status" value="1"/>
</dbReference>
<dbReference type="SUPFAM" id="SSF47616">
    <property type="entry name" value="GST C-terminal domain-like"/>
    <property type="match status" value="1"/>
</dbReference>
<evidence type="ECO:0008006" key="5">
    <source>
        <dbReference type="Google" id="ProtNLM"/>
    </source>
</evidence>
<name>A0A9P4IEA4_9PEZI</name>
<dbReference type="CDD" id="cd00299">
    <property type="entry name" value="GST_C_family"/>
    <property type="match status" value="1"/>
</dbReference>
<dbReference type="OrthoDB" id="202840at2759"/>
<protein>
    <recommendedName>
        <fullName evidence="5">GST N-terminal domain-containing protein</fullName>
    </recommendedName>
</protein>